<evidence type="ECO:0000256" key="1">
    <source>
        <dbReference type="ARBA" id="ARBA00004167"/>
    </source>
</evidence>
<evidence type="ECO:0008006" key="9">
    <source>
        <dbReference type="Google" id="ProtNLM"/>
    </source>
</evidence>
<keyword evidence="3 6" id="KW-1133">Transmembrane helix</keyword>
<dbReference type="RefSeq" id="WP_025353842.1">
    <property type="nucleotide sequence ID" value="NZ_CP007155.1"/>
</dbReference>
<protein>
    <recommendedName>
        <fullName evidence="9">Metalloprotease</fullName>
    </recommendedName>
</protein>
<name>W5VYA6_9PSEU</name>
<reference evidence="7 8" key="1">
    <citation type="journal article" date="2014" name="BMC Genomics">
        <title>Complete genome sequence of producer of the glycopeptide antibiotic Aculeximycin Kutzneria albida DSM 43870T, a representative of minor genus of Pseudonocardiaceae.</title>
        <authorList>
            <person name="Rebets Y."/>
            <person name="Tokovenko B."/>
            <person name="Lushchyk I."/>
            <person name="Ruckert C."/>
            <person name="Zaburannyi N."/>
            <person name="Bechthold A."/>
            <person name="Kalinowski J."/>
            <person name="Luzhetskyy A."/>
        </authorList>
    </citation>
    <scope>NUCLEOTIDE SEQUENCE [LARGE SCALE GENOMIC DNA]</scope>
    <source>
        <strain evidence="7">DSM 43870</strain>
    </source>
</reference>
<keyword evidence="2 6" id="KW-0812">Transmembrane</keyword>
<dbReference type="AlphaFoldDB" id="W5VYA6"/>
<dbReference type="GO" id="GO:0016020">
    <property type="term" value="C:membrane"/>
    <property type="evidence" value="ECO:0007669"/>
    <property type="project" value="UniProtKB-SubCell"/>
</dbReference>
<dbReference type="PANTHER" id="PTHR30168:SF0">
    <property type="entry name" value="INNER MEMBRANE PROTEIN"/>
    <property type="match status" value="1"/>
</dbReference>
<feature type="region of interest" description="Disordered" evidence="5">
    <location>
        <begin position="1"/>
        <end position="23"/>
    </location>
</feature>
<dbReference type="STRING" id="1449976.KALB_175"/>
<gene>
    <name evidence="7" type="ORF">KALB_175</name>
</gene>
<keyword evidence="8" id="KW-1185">Reference proteome</keyword>
<dbReference type="KEGG" id="kal:KALB_175"/>
<dbReference type="PANTHER" id="PTHR30168">
    <property type="entry name" value="PUTATIVE MEMBRANE PROTEIN YPFJ"/>
    <property type="match status" value="1"/>
</dbReference>
<keyword evidence="4 6" id="KW-0472">Membrane</keyword>
<dbReference type="OrthoDB" id="9774900at2"/>
<dbReference type="PATRIC" id="fig|1449976.3.peg.180"/>
<sequence>MQFNDDSELDTSQVSDYRGSGGGGGGGGGMGLGGGLALGGGGLGIIGLVLYLVISHFGGGGARPVAGGNGAPDNSKISAECKTGAQANTDQSCRQVALVNSIQAYWTDQFSRSGKTYKQSNTNLFTGRIQTGCGTGTTGMGPFYCPADQKVYIDQSFFSELQSRFGATGGPFVEGYVLAHEYGHHVQNLLGTNRQVGKDTGPTSGSVRLELQADCYAGVWANHAKSTPGKNGKPLISNITEQDIANALDTASRIGDDFIQKNLGNGHVDSSKFSHGTSDQRQKWFKAGYSSGNPANCDTFRATDLG</sequence>
<dbReference type="Proteomes" id="UP000019225">
    <property type="component" value="Chromosome"/>
</dbReference>
<evidence type="ECO:0000256" key="4">
    <source>
        <dbReference type="ARBA" id="ARBA00023136"/>
    </source>
</evidence>
<organism evidence="7 8">
    <name type="scientific">Kutzneria albida DSM 43870</name>
    <dbReference type="NCBI Taxonomy" id="1449976"/>
    <lineage>
        <taxon>Bacteria</taxon>
        <taxon>Bacillati</taxon>
        <taxon>Actinomycetota</taxon>
        <taxon>Actinomycetes</taxon>
        <taxon>Pseudonocardiales</taxon>
        <taxon>Pseudonocardiaceae</taxon>
        <taxon>Kutzneria</taxon>
    </lineage>
</organism>
<evidence type="ECO:0000313" key="7">
    <source>
        <dbReference type="EMBL" id="AHH93552.1"/>
    </source>
</evidence>
<dbReference type="eggNOG" id="COG2321">
    <property type="taxonomic scope" value="Bacteria"/>
</dbReference>
<accession>W5VYA6</accession>
<dbReference type="EMBL" id="CP007155">
    <property type="protein sequence ID" value="AHH93552.1"/>
    <property type="molecule type" value="Genomic_DNA"/>
</dbReference>
<evidence type="ECO:0000256" key="2">
    <source>
        <dbReference type="ARBA" id="ARBA00022692"/>
    </source>
</evidence>
<evidence type="ECO:0000313" key="8">
    <source>
        <dbReference type="Proteomes" id="UP000019225"/>
    </source>
</evidence>
<dbReference type="HOGENOM" id="CLU_059329_1_0_11"/>
<feature type="transmembrane region" description="Helical" evidence="6">
    <location>
        <begin position="32"/>
        <end position="54"/>
    </location>
</feature>
<dbReference type="SUPFAM" id="SSF55486">
    <property type="entry name" value="Metalloproteases ('zincins'), catalytic domain"/>
    <property type="match status" value="1"/>
</dbReference>
<dbReference type="Pfam" id="PF04228">
    <property type="entry name" value="Zn_peptidase"/>
    <property type="match status" value="1"/>
</dbReference>
<proteinExistence type="predicted"/>
<evidence type="ECO:0000256" key="6">
    <source>
        <dbReference type="SAM" id="Phobius"/>
    </source>
</evidence>
<evidence type="ECO:0000256" key="5">
    <source>
        <dbReference type="SAM" id="MobiDB-lite"/>
    </source>
</evidence>
<comment type="subcellular location">
    <subcellularLocation>
        <location evidence="1">Membrane</location>
        <topology evidence="1">Single-pass membrane protein</topology>
    </subcellularLocation>
</comment>
<dbReference type="InterPro" id="IPR007343">
    <property type="entry name" value="Uncharacterised_pept_Zn_put"/>
</dbReference>
<evidence type="ECO:0000256" key="3">
    <source>
        <dbReference type="ARBA" id="ARBA00022989"/>
    </source>
</evidence>